<dbReference type="Gene3D" id="2.30.110.10">
    <property type="entry name" value="Electron Transport, Fmn-binding Protein, Chain A"/>
    <property type="match status" value="1"/>
</dbReference>
<name>A0A346XVJ7_9ACTN</name>
<gene>
    <name evidence="1" type="ORF">DVS28_a1551</name>
</gene>
<evidence type="ECO:0000313" key="1">
    <source>
        <dbReference type="EMBL" id="AXV06244.1"/>
    </source>
</evidence>
<proteinExistence type="predicted"/>
<dbReference type="EMBL" id="CP031165">
    <property type="protein sequence ID" value="AXV06244.1"/>
    <property type="molecule type" value="Genomic_DNA"/>
</dbReference>
<dbReference type="InterPro" id="IPR012349">
    <property type="entry name" value="Split_barrel_FMN-bd"/>
</dbReference>
<protein>
    <submittedName>
        <fullName evidence="1">DNA-binding protein</fullName>
    </submittedName>
</protein>
<dbReference type="GO" id="GO:0003677">
    <property type="term" value="F:DNA binding"/>
    <property type="evidence" value="ECO:0007669"/>
    <property type="project" value="UniProtKB-KW"/>
</dbReference>
<dbReference type="KEGG" id="euz:DVS28_a1551"/>
<keyword evidence="1" id="KW-0238">DNA-binding</keyword>
<accession>A0A346XVJ7</accession>
<dbReference type="InterPro" id="IPR024747">
    <property type="entry name" value="Pyridox_Oxase-rel"/>
</dbReference>
<reference evidence="1 2" key="1">
    <citation type="submission" date="2018-09" db="EMBL/GenBank/DDBJ databases">
        <title>Complete genome sequence of Euzebya sp. DY32-46 isolated from seawater of Pacific Ocean.</title>
        <authorList>
            <person name="Xu L."/>
            <person name="Wu Y.-H."/>
            <person name="Xu X.-W."/>
        </authorList>
    </citation>
    <scope>NUCLEOTIDE SEQUENCE [LARGE SCALE GENOMIC DNA]</scope>
    <source>
        <strain evidence="1 2">DY32-46</strain>
    </source>
</reference>
<sequence>MTLLAGHPTKVGRLAFVDQDYPIVLPVNFRVHRGSVVFRSDTGSKYMAAAMGQKVAFEVDDVDEAWQEGWSVLIQGMCHEITDPHQLKLIDGIGLNAWAGANMHTLEILHHRITGRRIV</sequence>
<evidence type="ECO:0000313" key="2">
    <source>
        <dbReference type="Proteomes" id="UP000264006"/>
    </source>
</evidence>
<dbReference type="AlphaFoldDB" id="A0A346XVJ7"/>
<keyword evidence="2" id="KW-1185">Reference proteome</keyword>
<organism evidence="1 2">
    <name type="scientific">Euzebya pacifica</name>
    <dbReference type="NCBI Taxonomy" id="1608957"/>
    <lineage>
        <taxon>Bacteria</taxon>
        <taxon>Bacillati</taxon>
        <taxon>Actinomycetota</taxon>
        <taxon>Nitriliruptoria</taxon>
        <taxon>Euzebyales</taxon>
    </lineage>
</organism>
<dbReference type="Pfam" id="PF12900">
    <property type="entry name" value="Pyridox_ox_2"/>
    <property type="match status" value="1"/>
</dbReference>
<dbReference type="Proteomes" id="UP000264006">
    <property type="component" value="Chromosome"/>
</dbReference>
<dbReference type="SUPFAM" id="SSF50475">
    <property type="entry name" value="FMN-binding split barrel"/>
    <property type="match status" value="1"/>
</dbReference>